<evidence type="ECO:0000256" key="8">
    <source>
        <dbReference type="ARBA" id="ARBA00023136"/>
    </source>
</evidence>
<dbReference type="EMBL" id="JBHUDE010000005">
    <property type="protein sequence ID" value="MFD1606256.1"/>
    <property type="molecule type" value="Genomic_DNA"/>
</dbReference>
<dbReference type="InterPro" id="IPR051124">
    <property type="entry name" value="Phosphate_Transport_Permease"/>
</dbReference>
<keyword evidence="13" id="KW-1185">Reference proteome</keyword>
<proteinExistence type="inferred from homology"/>
<keyword evidence="8 9" id="KW-0472">Membrane</keyword>
<dbReference type="InterPro" id="IPR011864">
    <property type="entry name" value="Phosphate_PstC"/>
</dbReference>
<dbReference type="PANTHER" id="PTHR30425">
    <property type="entry name" value="PHOSPHATE TRANSPORT SYSTEM PERMEASE PROTEIN PST"/>
    <property type="match status" value="1"/>
</dbReference>
<dbReference type="Pfam" id="PF00528">
    <property type="entry name" value="BPD_transp_1"/>
    <property type="match status" value="1"/>
</dbReference>
<reference evidence="13" key="1">
    <citation type="journal article" date="2019" name="Int. J. Syst. Evol. Microbiol.">
        <title>The Global Catalogue of Microorganisms (GCM) 10K type strain sequencing project: providing services to taxonomists for standard genome sequencing and annotation.</title>
        <authorList>
            <consortium name="The Broad Institute Genomics Platform"/>
            <consortium name="The Broad Institute Genome Sequencing Center for Infectious Disease"/>
            <person name="Wu L."/>
            <person name="Ma J."/>
        </authorList>
    </citation>
    <scope>NUCLEOTIDE SEQUENCE [LARGE SCALE GENOMIC DNA]</scope>
    <source>
        <strain evidence="13">CGMCC 1.12376</strain>
    </source>
</reference>
<sequence length="306" mass="32967">MKFQKERNNKNNIEEAIVKVILFIMALSSIISLGLITFFVFNEGLPFMIGYGITDFIFGTTWNPTEQVYGIFPMIVGSVIVTIFAILVGAPIGIAVAVYLVEIAPPRVTKIVKPAILLLEGIPSVVIGLFGMVVIIDVIRRLARGPLADYLPAGYQTGYSILAGVLILAIMILPTIISISADSIRAVPKEYKEASLAMGSTKWQTLFKVVVPAAKSGILAAVILGVGRAIGETMAIIMVIGNSVQLPIPGWEAVFAPVRTLTGNIALEMGYAGPEHRQALFATGIILFLFIIIINSITLLLRRRGT</sequence>
<feature type="transmembrane region" description="Helical" evidence="9">
    <location>
        <begin position="20"/>
        <end position="41"/>
    </location>
</feature>
<evidence type="ECO:0000256" key="10">
    <source>
        <dbReference type="RuleBase" id="RU363054"/>
    </source>
</evidence>
<dbReference type="SUPFAM" id="SSF161098">
    <property type="entry name" value="MetI-like"/>
    <property type="match status" value="1"/>
</dbReference>
<evidence type="ECO:0000259" key="11">
    <source>
        <dbReference type="PROSITE" id="PS50928"/>
    </source>
</evidence>
<feature type="domain" description="ABC transmembrane type-1" evidence="11">
    <location>
        <begin position="75"/>
        <end position="298"/>
    </location>
</feature>
<evidence type="ECO:0000313" key="12">
    <source>
        <dbReference type="EMBL" id="MFD1606256.1"/>
    </source>
</evidence>
<comment type="similarity">
    <text evidence="2 10">Belongs to the binding-protein-dependent transport system permease family. CysTW subfamily.</text>
</comment>
<keyword evidence="5 10" id="KW-0592">Phosphate transport</keyword>
<evidence type="ECO:0000256" key="7">
    <source>
        <dbReference type="ARBA" id="ARBA00022989"/>
    </source>
</evidence>
<evidence type="ECO:0000256" key="4">
    <source>
        <dbReference type="ARBA" id="ARBA00022475"/>
    </source>
</evidence>
<evidence type="ECO:0000256" key="9">
    <source>
        <dbReference type="RuleBase" id="RU363032"/>
    </source>
</evidence>
<feature type="transmembrane region" description="Helical" evidence="9">
    <location>
        <begin position="71"/>
        <end position="104"/>
    </location>
</feature>
<keyword evidence="3 9" id="KW-0813">Transport</keyword>
<dbReference type="PANTHER" id="PTHR30425:SF1">
    <property type="entry name" value="PHOSPHATE TRANSPORT SYSTEM PERMEASE PROTEIN PSTC"/>
    <property type="match status" value="1"/>
</dbReference>
<comment type="subcellular location">
    <subcellularLocation>
        <location evidence="1 9">Cell membrane</location>
        <topology evidence="1 9">Multi-pass membrane protein</topology>
    </subcellularLocation>
</comment>
<dbReference type="PROSITE" id="PS50928">
    <property type="entry name" value="ABC_TM1"/>
    <property type="match status" value="1"/>
</dbReference>
<comment type="function">
    <text evidence="10">Part of the binding-protein-dependent transport system for phosphate; probably responsible for the translocation of the substrate across the membrane.</text>
</comment>
<feature type="transmembrane region" description="Helical" evidence="9">
    <location>
        <begin position="159"/>
        <end position="179"/>
    </location>
</feature>
<evidence type="ECO:0000256" key="6">
    <source>
        <dbReference type="ARBA" id="ARBA00022692"/>
    </source>
</evidence>
<evidence type="ECO:0000256" key="2">
    <source>
        <dbReference type="ARBA" id="ARBA00007069"/>
    </source>
</evidence>
<evidence type="ECO:0000313" key="13">
    <source>
        <dbReference type="Proteomes" id="UP001597221"/>
    </source>
</evidence>
<evidence type="ECO:0000256" key="1">
    <source>
        <dbReference type="ARBA" id="ARBA00004651"/>
    </source>
</evidence>
<dbReference type="RefSeq" id="WP_251514223.1">
    <property type="nucleotide sequence ID" value="NZ_JAMBON010000015.1"/>
</dbReference>
<feature type="transmembrane region" description="Helical" evidence="9">
    <location>
        <begin position="218"/>
        <end position="241"/>
    </location>
</feature>
<feature type="transmembrane region" description="Helical" evidence="9">
    <location>
        <begin position="279"/>
        <end position="301"/>
    </location>
</feature>
<gene>
    <name evidence="12" type="primary">pstC</name>
    <name evidence="12" type="ORF">ACFSBH_01045</name>
</gene>
<keyword evidence="7 9" id="KW-1133">Transmembrane helix</keyword>
<comment type="caution">
    <text evidence="12">The sequence shown here is derived from an EMBL/GenBank/DDBJ whole genome shotgun (WGS) entry which is preliminary data.</text>
</comment>
<organism evidence="12 13">
    <name type="scientific">Oceanobacillus luteolus</name>
    <dbReference type="NCBI Taxonomy" id="1274358"/>
    <lineage>
        <taxon>Bacteria</taxon>
        <taxon>Bacillati</taxon>
        <taxon>Bacillota</taxon>
        <taxon>Bacilli</taxon>
        <taxon>Bacillales</taxon>
        <taxon>Bacillaceae</taxon>
        <taxon>Oceanobacillus</taxon>
    </lineage>
</organism>
<evidence type="ECO:0000256" key="3">
    <source>
        <dbReference type="ARBA" id="ARBA00022448"/>
    </source>
</evidence>
<accession>A0ABW4HLL8</accession>
<feature type="transmembrane region" description="Helical" evidence="9">
    <location>
        <begin position="116"/>
        <end position="139"/>
    </location>
</feature>
<dbReference type="NCBIfam" id="TIGR02138">
    <property type="entry name" value="phosphate_pstC"/>
    <property type="match status" value="1"/>
</dbReference>
<dbReference type="Gene3D" id="1.10.3720.10">
    <property type="entry name" value="MetI-like"/>
    <property type="match status" value="1"/>
</dbReference>
<name>A0ABW4HLL8_9BACI</name>
<keyword evidence="6 9" id="KW-0812">Transmembrane</keyword>
<dbReference type="Proteomes" id="UP001597221">
    <property type="component" value="Unassembled WGS sequence"/>
</dbReference>
<dbReference type="InterPro" id="IPR035906">
    <property type="entry name" value="MetI-like_sf"/>
</dbReference>
<protein>
    <recommendedName>
        <fullName evidence="10">Phosphate transport system permease protein</fullName>
    </recommendedName>
</protein>
<dbReference type="CDD" id="cd06261">
    <property type="entry name" value="TM_PBP2"/>
    <property type="match status" value="1"/>
</dbReference>
<dbReference type="InterPro" id="IPR000515">
    <property type="entry name" value="MetI-like"/>
</dbReference>
<keyword evidence="4 10" id="KW-1003">Cell membrane</keyword>
<evidence type="ECO:0000256" key="5">
    <source>
        <dbReference type="ARBA" id="ARBA00022592"/>
    </source>
</evidence>